<dbReference type="Proteomes" id="UP000593758">
    <property type="component" value="Chromosome"/>
</dbReference>
<dbReference type="SUPFAM" id="SSF47413">
    <property type="entry name" value="lambda repressor-like DNA-binding domains"/>
    <property type="match status" value="1"/>
</dbReference>
<dbReference type="GO" id="GO:0003700">
    <property type="term" value="F:DNA-binding transcription factor activity"/>
    <property type="evidence" value="ECO:0007669"/>
    <property type="project" value="TreeGrafter"/>
</dbReference>
<gene>
    <name evidence="5" type="ORF">IM660_02810</name>
</gene>
<reference evidence="5 6" key="1">
    <citation type="submission" date="2020-10" db="EMBL/GenBank/DDBJ databases">
        <title>Haloactinobacterium sp. RN3S43, a bacterium isolated from saline soil.</title>
        <authorList>
            <person name="Sun J.-Q."/>
        </authorList>
    </citation>
    <scope>NUCLEOTIDE SEQUENCE [LARGE SCALE GENOMIC DNA]</scope>
    <source>
        <strain evidence="5 6">RN3S43</strain>
    </source>
</reference>
<dbReference type="InterPro" id="IPR028082">
    <property type="entry name" value="Peripla_BP_I"/>
</dbReference>
<keyword evidence="3" id="KW-0804">Transcription</keyword>
<keyword evidence="6" id="KW-1185">Reference proteome</keyword>
<dbReference type="PROSITE" id="PS50932">
    <property type="entry name" value="HTH_LACI_2"/>
    <property type="match status" value="1"/>
</dbReference>
<protein>
    <submittedName>
        <fullName evidence="5">LacI family DNA-binding transcriptional regulator</fullName>
    </submittedName>
</protein>
<dbReference type="CDD" id="cd06267">
    <property type="entry name" value="PBP1_LacI_sugar_binding-like"/>
    <property type="match status" value="1"/>
</dbReference>
<dbReference type="Pfam" id="PF13377">
    <property type="entry name" value="Peripla_BP_3"/>
    <property type="match status" value="1"/>
</dbReference>
<dbReference type="PROSITE" id="PS00356">
    <property type="entry name" value="HTH_LACI_1"/>
    <property type="match status" value="1"/>
</dbReference>
<dbReference type="SUPFAM" id="SSF53822">
    <property type="entry name" value="Periplasmic binding protein-like I"/>
    <property type="match status" value="1"/>
</dbReference>
<dbReference type="Gene3D" id="1.10.260.40">
    <property type="entry name" value="lambda repressor-like DNA-binding domains"/>
    <property type="match status" value="1"/>
</dbReference>
<keyword evidence="2 5" id="KW-0238">DNA-binding</keyword>
<evidence type="ECO:0000256" key="3">
    <source>
        <dbReference type="ARBA" id="ARBA00023163"/>
    </source>
</evidence>
<dbReference type="EMBL" id="CP063169">
    <property type="protein sequence ID" value="QOR71252.1"/>
    <property type="molecule type" value="Genomic_DNA"/>
</dbReference>
<dbReference type="Gene3D" id="3.40.50.2300">
    <property type="match status" value="2"/>
</dbReference>
<dbReference type="InterPro" id="IPR000843">
    <property type="entry name" value="HTH_LacI"/>
</dbReference>
<dbReference type="GO" id="GO:0000976">
    <property type="term" value="F:transcription cis-regulatory region binding"/>
    <property type="evidence" value="ECO:0007669"/>
    <property type="project" value="TreeGrafter"/>
</dbReference>
<name>A0A7M1SWY4_9MICO</name>
<dbReference type="AlphaFoldDB" id="A0A7M1SWY4"/>
<accession>A0A7M1SWY4</accession>
<dbReference type="Pfam" id="PF00356">
    <property type="entry name" value="LacI"/>
    <property type="match status" value="1"/>
</dbReference>
<dbReference type="PRINTS" id="PR00036">
    <property type="entry name" value="HTHLACI"/>
</dbReference>
<dbReference type="PANTHER" id="PTHR30146">
    <property type="entry name" value="LACI-RELATED TRANSCRIPTIONAL REPRESSOR"/>
    <property type="match status" value="1"/>
</dbReference>
<evidence type="ECO:0000313" key="5">
    <source>
        <dbReference type="EMBL" id="QOR71252.1"/>
    </source>
</evidence>
<dbReference type="InterPro" id="IPR046335">
    <property type="entry name" value="LacI/GalR-like_sensor"/>
</dbReference>
<dbReference type="PANTHER" id="PTHR30146:SF109">
    <property type="entry name" value="HTH-TYPE TRANSCRIPTIONAL REGULATOR GALS"/>
    <property type="match status" value="1"/>
</dbReference>
<evidence type="ECO:0000256" key="1">
    <source>
        <dbReference type="ARBA" id="ARBA00023015"/>
    </source>
</evidence>
<evidence type="ECO:0000313" key="6">
    <source>
        <dbReference type="Proteomes" id="UP000593758"/>
    </source>
</evidence>
<dbReference type="CDD" id="cd01392">
    <property type="entry name" value="HTH_LacI"/>
    <property type="match status" value="1"/>
</dbReference>
<evidence type="ECO:0000256" key="2">
    <source>
        <dbReference type="ARBA" id="ARBA00023125"/>
    </source>
</evidence>
<feature type="domain" description="HTH lacI-type" evidence="4">
    <location>
        <begin position="14"/>
        <end position="68"/>
    </location>
</feature>
<sequence length="343" mass="35781">MTLTRLGSGSMPTVTLDDVARAAGVSRSTASRAINGGRKVSPEAQRAVDDAVAMLGYSPNPAARTLVTRRTGSIALVVPEPDARILSDPFLAGLLRGVSDGLTGTDLQLVLLISRQGERPGRTARYLRGGHVDGAIVASHHEQDHLDDQLADAALPVVFVGRPLSDSGLHYVDADNVAGGAIAARRLLERGCRRIGTVTGPMTMPGGLDRLAGWEQEMTRAGRATDAVTHGDFTVEGGARATVELVEAHPDLDGIFVASDLMALGAMQVLTERGVRVPEDIAVMGYDNLGVAERTTPRLTTVYNPLVEMVAAATATLLDMVDGAPAPAGPQVLSPYLVEGGTA</sequence>
<proteinExistence type="predicted"/>
<dbReference type="KEGG" id="halt:IM660_02810"/>
<evidence type="ECO:0000259" key="4">
    <source>
        <dbReference type="PROSITE" id="PS50932"/>
    </source>
</evidence>
<dbReference type="InterPro" id="IPR010982">
    <property type="entry name" value="Lambda_DNA-bd_dom_sf"/>
</dbReference>
<dbReference type="SMART" id="SM00354">
    <property type="entry name" value="HTH_LACI"/>
    <property type="match status" value="1"/>
</dbReference>
<organism evidence="5 6">
    <name type="scientific">Ruania alkalisoli</name>
    <dbReference type="NCBI Taxonomy" id="2779775"/>
    <lineage>
        <taxon>Bacteria</taxon>
        <taxon>Bacillati</taxon>
        <taxon>Actinomycetota</taxon>
        <taxon>Actinomycetes</taxon>
        <taxon>Micrococcales</taxon>
        <taxon>Ruaniaceae</taxon>
        <taxon>Ruania</taxon>
    </lineage>
</organism>
<keyword evidence="1" id="KW-0805">Transcription regulation</keyword>